<reference evidence="2 3" key="1">
    <citation type="journal article" date="2021" name="MBio">
        <title>A New Model Trypanosomatid, Novymonas esmeraldas: Genomic Perception of Its 'Candidatus Pandoraea novymonadis' Endosymbiont.</title>
        <authorList>
            <person name="Zakharova A."/>
            <person name="Saura A."/>
            <person name="Butenko A."/>
            <person name="Podesvova L."/>
            <person name="Warmusova S."/>
            <person name="Kostygov A.Y."/>
            <person name="Nenarokova A."/>
            <person name="Lukes J."/>
            <person name="Opperdoes F.R."/>
            <person name="Yurchenko V."/>
        </authorList>
    </citation>
    <scope>NUCLEOTIDE SEQUENCE [LARGE SCALE GENOMIC DNA]</scope>
    <source>
        <strain evidence="2 3">E262AT.01</strain>
    </source>
</reference>
<dbReference type="Proteomes" id="UP001430356">
    <property type="component" value="Unassembled WGS sequence"/>
</dbReference>
<gene>
    <name evidence="2" type="ORF">NESM_000091700</name>
</gene>
<protein>
    <submittedName>
        <fullName evidence="2">Uncharacterized protein</fullName>
    </submittedName>
</protein>
<comment type="caution">
    <text evidence="2">The sequence shown here is derived from an EMBL/GenBank/DDBJ whole genome shotgun (WGS) entry which is preliminary data.</text>
</comment>
<organism evidence="2 3">
    <name type="scientific">Novymonas esmeraldas</name>
    <dbReference type="NCBI Taxonomy" id="1808958"/>
    <lineage>
        <taxon>Eukaryota</taxon>
        <taxon>Discoba</taxon>
        <taxon>Euglenozoa</taxon>
        <taxon>Kinetoplastea</taxon>
        <taxon>Metakinetoplastina</taxon>
        <taxon>Trypanosomatida</taxon>
        <taxon>Trypanosomatidae</taxon>
        <taxon>Novymonas</taxon>
    </lineage>
</organism>
<keyword evidence="3" id="KW-1185">Reference proteome</keyword>
<evidence type="ECO:0000256" key="1">
    <source>
        <dbReference type="SAM" id="MobiDB-lite"/>
    </source>
</evidence>
<evidence type="ECO:0000313" key="3">
    <source>
        <dbReference type="Proteomes" id="UP001430356"/>
    </source>
</evidence>
<accession>A0AAW0F400</accession>
<dbReference type="EMBL" id="JAECZO010000005">
    <property type="protein sequence ID" value="KAK7200376.1"/>
    <property type="molecule type" value="Genomic_DNA"/>
</dbReference>
<feature type="region of interest" description="Disordered" evidence="1">
    <location>
        <begin position="322"/>
        <end position="345"/>
    </location>
</feature>
<evidence type="ECO:0000313" key="2">
    <source>
        <dbReference type="EMBL" id="KAK7200376.1"/>
    </source>
</evidence>
<sequence>MERNVEPSFVLRHIHRCNSDERQRRGTSAEQSVPSATAYTTEVLLQVGTSSSVARGAPASPSSPAPSPVCYTCPAYMLEAGCPALREPLADAFDDATRAVARGAGDGAVPASAVSGSGAGGATAAGAPTSAVVLPLPYMDGDVFEVVAAYLEHFHAVDHTAAISSAATAAATAAAEAGSSRHHAVLVPTPLRRPLAFDGLYTLTAWEHAYVLCQLLGLPPSLVTSLRLTEDGAWVDLLGGAAAKAHTSPPRAEDEAAATLLQQQRAECFSFVSRRRMWTRVCRVLEAATRLGMPSLRLLCSTVAANMLVDLDAPALSRLMRPSSQVGADDEDGISSSSSSSAIPPFTPEARAQLLTRFAWLARS</sequence>
<dbReference type="AlphaFoldDB" id="A0AAW0F400"/>
<proteinExistence type="predicted"/>
<name>A0AAW0F400_9TRYP</name>